<evidence type="ECO:0000256" key="10">
    <source>
        <dbReference type="ARBA" id="ARBA00023242"/>
    </source>
</evidence>
<keyword evidence="15" id="KW-1185">Reference proteome</keyword>
<evidence type="ECO:0000256" key="9">
    <source>
        <dbReference type="ARBA" id="ARBA00023163"/>
    </source>
</evidence>
<reference evidence="14" key="3">
    <citation type="submission" date="2025-09" db="UniProtKB">
        <authorList>
            <consortium name="Ensembl"/>
        </authorList>
    </citation>
    <scope>IDENTIFICATION</scope>
</reference>
<evidence type="ECO:0000313" key="14">
    <source>
        <dbReference type="Ensembl" id="ENSPFOP00000029366.1"/>
    </source>
</evidence>
<evidence type="ECO:0000256" key="5">
    <source>
        <dbReference type="ARBA" id="ARBA00022771"/>
    </source>
</evidence>
<evidence type="ECO:0000256" key="12">
    <source>
        <dbReference type="SAM" id="MobiDB-lite"/>
    </source>
</evidence>
<dbReference type="PROSITE" id="PS50157">
    <property type="entry name" value="ZINC_FINGER_C2H2_2"/>
    <property type="match status" value="6"/>
</dbReference>
<dbReference type="FunFam" id="3.30.160.60:FF:000508">
    <property type="entry name" value="Myeloid zinc finger 1"/>
    <property type="match status" value="4"/>
</dbReference>
<evidence type="ECO:0000256" key="11">
    <source>
        <dbReference type="PROSITE-ProRule" id="PRU00042"/>
    </source>
</evidence>
<keyword evidence="3" id="KW-0479">Metal-binding</keyword>
<feature type="domain" description="C2H2-type" evidence="13">
    <location>
        <begin position="258"/>
        <end position="285"/>
    </location>
</feature>
<keyword evidence="8" id="KW-0238">DNA-binding</keyword>
<protein>
    <submittedName>
        <fullName evidence="14">Gastrula zinc finger protein XlCGF7.1-like</fullName>
    </submittedName>
</protein>
<accession>A0A096MD75</accession>
<reference evidence="14" key="2">
    <citation type="submission" date="2025-08" db="UniProtKB">
        <authorList>
            <consortium name="Ensembl"/>
        </authorList>
    </citation>
    <scope>IDENTIFICATION</scope>
</reference>
<keyword evidence="6" id="KW-0862">Zinc</keyword>
<evidence type="ECO:0000259" key="13">
    <source>
        <dbReference type="PROSITE" id="PS50157"/>
    </source>
</evidence>
<keyword evidence="4" id="KW-0677">Repeat</keyword>
<keyword evidence="9" id="KW-0804">Transcription</keyword>
<keyword evidence="5 11" id="KW-0863">Zinc-finger</keyword>
<evidence type="ECO:0000256" key="4">
    <source>
        <dbReference type="ARBA" id="ARBA00022737"/>
    </source>
</evidence>
<keyword evidence="7" id="KW-0805">Transcription regulation</keyword>
<reference evidence="15" key="1">
    <citation type="submission" date="2013-10" db="EMBL/GenBank/DDBJ databases">
        <authorList>
            <person name="Schartl M."/>
            <person name="Warren W."/>
        </authorList>
    </citation>
    <scope>NUCLEOTIDE SEQUENCE [LARGE SCALE GENOMIC DNA]</scope>
    <source>
        <strain evidence="15">female</strain>
    </source>
</reference>
<comment type="subcellular location">
    <subcellularLocation>
        <location evidence="1">Nucleus</location>
    </subcellularLocation>
</comment>
<dbReference type="Proteomes" id="UP000028760">
    <property type="component" value="Unassembled WGS sequence"/>
</dbReference>
<evidence type="ECO:0000256" key="1">
    <source>
        <dbReference type="ARBA" id="ARBA00004123"/>
    </source>
</evidence>
<name>A0A096MD75_POEFO</name>
<comment type="similarity">
    <text evidence="2">Belongs to the krueppel C2H2-type zinc-finger protein family.</text>
</comment>
<evidence type="ECO:0000256" key="8">
    <source>
        <dbReference type="ARBA" id="ARBA00023125"/>
    </source>
</evidence>
<dbReference type="InterPro" id="IPR036236">
    <property type="entry name" value="Znf_C2H2_sf"/>
</dbReference>
<dbReference type="GO" id="GO:0008270">
    <property type="term" value="F:zinc ion binding"/>
    <property type="evidence" value="ECO:0007669"/>
    <property type="project" value="UniProtKB-KW"/>
</dbReference>
<dbReference type="EMBL" id="AYCK01028350">
    <property type="status" value="NOT_ANNOTATED_CDS"/>
    <property type="molecule type" value="Genomic_DNA"/>
</dbReference>
<dbReference type="PROSITE" id="PS00028">
    <property type="entry name" value="ZINC_FINGER_C2H2_1"/>
    <property type="match status" value="5"/>
</dbReference>
<dbReference type="GO" id="GO:0042802">
    <property type="term" value="F:identical protein binding"/>
    <property type="evidence" value="ECO:0007669"/>
    <property type="project" value="UniProtKB-ARBA"/>
</dbReference>
<keyword evidence="10" id="KW-0539">Nucleus</keyword>
<dbReference type="Ensembl" id="ENSPFOT00000022962.1">
    <property type="protein sequence ID" value="ENSPFOP00000029366.1"/>
    <property type="gene ID" value="ENSPFOG00000014058.2"/>
</dbReference>
<feature type="region of interest" description="Disordered" evidence="12">
    <location>
        <begin position="80"/>
        <end position="108"/>
    </location>
</feature>
<dbReference type="PANTHER" id="PTHR24409:SF331">
    <property type="entry name" value="ZINC FINGER PROTEIN 322A"/>
    <property type="match status" value="1"/>
</dbReference>
<feature type="domain" description="C2H2-type" evidence="13">
    <location>
        <begin position="174"/>
        <end position="201"/>
    </location>
</feature>
<evidence type="ECO:0000256" key="2">
    <source>
        <dbReference type="ARBA" id="ARBA00006991"/>
    </source>
</evidence>
<dbReference type="Gene3D" id="3.30.160.60">
    <property type="entry name" value="Classic Zinc Finger"/>
    <property type="match status" value="6"/>
</dbReference>
<feature type="domain" description="C2H2-type" evidence="13">
    <location>
        <begin position="230"/>
        <end position="257"/>
    </location>
</feature>
<dbReference type="FunFam" id="3.30.160.60:FF:002343">
    <property type="entry name" value="Zinc finger protein 33A"/>
    <property type="match status" value="1"/>
</dbReference>
<dbReference type="Pfam" id="PF00096">
    <property type="entry name" value="zf-C2H2"/>
    <property type="match status" value="6"/>
</dbReference>
<evidence type="ECO:0000256" key="6">
    <source>
        <dbReference type="ARBA" id="ARBA00022833"/>
    </source>
</evidence>
<dbReference type="FunFam" id="3.30.160.60:FF:000925">
    <property type="entry name" value="Zinc finger protein 668"/>
    <property type="match status" value="1"/>
</dbReference>
<dbReference type="GO" id="GO:0005634">
    <property type="term" value="C:nucleus"/>
    <property type="evidence" value="ECO:0007669"/>
    <property type="project" value="UniProtKB-SubCell"/>
</dbReference>
<sequence>VYLGNRVWFCISTRTHQGSLNGFIYEFIAAEETFTEFKDIIVKSEEEMDDQRRLLDFSRTPRIILHRFSSPDSLKCKVNNQERKSTLDQEEFEPLQVKQEQEEPEDHQIKAEEKEVYCSQGEEQIELKQETDTYMVVPVDEQTNQTESEPNRNQDIFQEAAEAENRNQDRRKPFSCVTCEKRFPVKSVFDAHMRIHTGEKPFSCMNCGQSFSRKLSLTQHMMIHTGEKPFSCVNCGKSFRHKVSLTQHMMIHTGEKPFSCVNCGQSFNRKLSLTQHMMIHTGEKPFSRMNCGQSFNRKLSLTRHMMIHTGEKPFSCVNCGKSFRHKVSLTDHMRCH</sequence>
<organism evidence="14 15">
    <name type="scientific">Poecilia formosa</name>
    <name type="common">Amazon molly</name>
    <name type="synonym">Limia formosa</name>
    <dbReference type="NCBI Taxonomy" id="48698"/>
    <lineage>
        <taxon>Eukaryota</taxon>
        <taxon>Metazoa</taxon>
        <taxon>Chordata</taxon>
        <taxon>Craniata</taxon>
        <taxon>Vertebrata</taxon>
        <taxon>Euteleostomi</taxon>
        <taxon>Actinopterygii</taxon>
        <taxon>Neopterygii</taxon>
        <taxon>Teleostei</taxon>
        <taxon>Neoteleostei</taxon>
        <taxon>Acanthomorphata</taxon>
        <taxon>Ovalentaria</taxon>
        <taxon>Atherinomorphae</taxon>
        <taxon>Cyprinodontiformes</taxon>
        <taxon>Poeciliidae</taxon>
        <taxon>Poeciliinae</taxon>
        <taxon>Poecilia</taxon>
    </lineage>
</organism>
<evidence type="ECO:0000256" key="7">
    <source>
        <dbReference type="ARBA" id="ARBA00023015"/>
    </source>
</evidence>
<dbReference type="PANTHER" id="PTHR24409">
    <property type="entry name" value="ZINC FINGER PROTEIN 142"/>
    <property type="match status" value="1"/>
</dbReference>
<dbReference type="GeneTree" id="ENSGT01150000286959"/>
<proteinExistence type="inferred from homology"/>
<dbReference type="OMA" id="MNCGQSF"/>
<feature type="domain" description="C2H2-type" evidence="13">
    <location>
        <begin position="314"/>
        <end position="336"/>
    </location>
</feature>
<dbReference type="GO" id="GO:0000977">
    <property type="term" value="F:RNA polymerase II transcription regulatory region sequence-specific DNA binding"/>
    <property type="evidence" value="ECO:0007669"/>
    <property type="project" value="TreeGrafter"/>
</dbReference>
<dbReference type="AlphaFoldDB" id="A0A096MD75"/>
<dbReference type="SUPFAM" id="SSF57667">
    <property type="entry name" value="beta-beta-alpha zinc fingers"/>
    <property type="match status" value="3"/>
</dbReference>
<evidence type="ECO:0000313" key="15">
    <source>
        <dbReference type="Proteomes" id="UP000028760"/>
    </source>
</evidence>
<dbReference type="InterPro" id="IPR013087">
    <property type="entry name" value="Znf_C2H2_type"/>
</dbReference>
<feature type="domain" description="C2H2-type" evidence="13">
    <location>
        <begin position="286"/>
        <end position="313"/>
    </location>
</feature>
<feature type="domain" description="C2H2-type" evidence="13">
    <location>
        <begin position="202"/>
        <end position="229"/>
    </location>
</feature>
<evidence type="ECO:0000256" key="3">
    <source>
        <dbReference type="ARBA" id="ARBA00022723"/>
    </source>
</evidence>
<dbReference type="GO" id="GO:0000981">
    <property type="term" value="F:DNA-binding transcription factor activity, RNA polymerase II-specific"/>
    <property type="evidence" value="ECO:0007669"/>
    <property type="project" value="TreeGrafter"/>
</dbReference>
<dbReference type="SMART" id="SM00355">
    <property type="entry name" value="ZnF_C2H2"/>
    <property type="match status" value="6"/>
</dbReference>